<dbReference type="GO" id="GO:0005524">
    <property type="term" value="F:ATP binding"/>
    <property type="evidence" value="ECO:0007669"/>
    <property type="project" value="UniProtKB-KW"/>
</dbReference>
<keyword evidence="4 7" id="KW-0418">Kinase</keyword>
<dbReference type="EC" id="2.7.1.-" evidence="7"/>
<dbReference type="GO" id="GO:0016301">
    <property type="term" value="F:kinase activity"/>
    <property type="evidence" value="ECO:0007669"/>
    <property type="project" value="UniProtKB-KW"/>
</dbReference>
<dbReference type="InterPro" id="IPR050306">
    <property type="entry name" value="PfkB_Carbo_kinase"/>
</dbReference>
<protein>
    <submittedName>
        <fullName evidence="7">Carbohydrate kinase</fullName>
        <ecNumber evidence="7">2.7.1.-</ecNumber>
    </submittedName>
</protein>
<dbReference type="AlphaFoldDB" id="A0AAU6WCG4"/>
<keyword evidence="8" id="KW-1185">Reference proteome</keyword>
<reference evidence="7 8" key="1">
    <citation type="submission" date="2023-05" db="EMBL/GenBank/DDBJ databases">
        <title>Glutamicibacter sp. B1, complete genome.</title>
        <authorList>
            <person name="Long Y.H."/>
            <person name="Fang T."/>
            <person name="Li X.Y."/>
        </authorList>
    </citation>
    <scope>NUCLEOTIDE SEQUENCE [LARGE SCALE GENOMIC DNA]</scope>
    <source>
        <strain evidence="7 8">B1</strain>
    </source>
</reference>
<evidence type="ECO:0000259" key="6">
    <source>
        <dbReference type="Pfam" id="PF00294"/>
    </source>
</evidence>
<dbReference type="InterPro" id="IPR002173">
    <property type="entry name" value="Carboh/pur_kinase_PfkB_CS"/>
</dbReference>
<dbReference type="InterPro" id="IPR029056">
    <property type="entry name" value="Ribokinase-like"/>
</dbReference>
<dbReference type="Pfam" id="PF00294">
    <property type="entry name" value="PfkB"/>
    <property type="match status" value="1"/>
</dbReference>
<dbReference type="EMBL" id="CP125942">
    <property type="protein sequence ID" value="XAO45381.1"/>
    <property type="molecule type" value="Genomic_DNA"/>
</dbReference>
<sequence length="318" mass="33134">MNTAHTHADSPKILVIGEALIDIVATDQGTISHPGGSPANVAFGLGRLGVDTELLTALGDDEFGSRIQDHLGAANVKLRSGCINLDRTASATALLATDGSARYEFDIVWDLAPYWLDPMPRIVHAGSIGTFLEPGAEVVASILSQAKGHALVTYDPNIRPALLGEHRKALATFERTASSCDVVKLSDEDSHWLYPGLGLEAVASTILELGPTLVVLTRGADGAVLTTRAEQIEIPAVRSEVADTIGAGDSFMSSLLFGLLAQGTTALCATQLEQLGRGAVAGGALAVRHSGAMPPTLEELTGLLEELDKATADNVRAS</sequence>
<keyword evidence="3" id="KW-0547">Nucleotide-binding</keyword>
<dbReference type="SUPFAM" id="SSF53613">
    <property type="entry name" value="Ribokinase-like"/>
    <property type="match status" value="1"/>
</dbReference>
<evidence type="ECO:0000256" key="1">
    <source>
        <dbReference type="ARBA" id="ARBA00010688"/>
    </source>
</evidence>
<dbReference type="PANTHER" id="PTHR43085:SF1">
    <property type="entry name" value="PSEUDOURIDINE KINASE-RELATED"/>
    <property type="match status" value="1"/>
</dbReference>
<dbReference type="Gene3D" id="3.40.1190.20">
    <property type="match status" value="1"/>
</dbReference>
<name>A0AAU6WCG4_9MICC</name>
<dbReference type="PROSITE" id="PS00583">
    <property type="entry name" value="PFKB_KINASES_1"/>
    <property type="match status" value="1"/>
</dbReference>
<dbReference type="Proteomes" id="UP001486888">
    <property type="component" value="Chromosome"/>
</dbReference>
<accession>A0AAU6WCG4</accession>
<keyword evidence="5" id="KW-0067">ATP-binding</keyword>
<dbReference type="KEGG" id="gey:QMQ05_13670"/>
<evidence type="ECO:0000256" key="4">
    <source>
        <dbReference type="ARBA" id="ARBA00022777"/>
    </source>
</evidence>
<feature type="domain" description="Carbohydrate kinase PfkB" evidence="6">
    <location>
        <begin position="12"/>
        <end position="295"/>
    </location>
</feature>
<organism evidence="7 8">
    <name type="scientific">Glutamicibacter ectropisis</name>
    <dbReference type="NCBI Taxonomy" id="3046593"/>
    <lineage>
        <taxon>Bacteria</taxon>
        <taxon>Bacillati</taxon>
        <taxon>Actinomycetota</taxon>
        <taxon>Actinomycetes</taxon>
        <taxon>Micrococcales</taxon>
        <taxon>Micrococcaceae</taxon>
        <taxon>Glutamicibacter</taxon>
    </lineage>
</organism>
<evidence type="ECO:0000313" key="8">
    <source>
        <dbReference type="Proteomes" id="UP001486888"/>
    </source>
</evidence>
<dbReference type="InterPro" id="IPR011611">
    <property type="entry name" value="PfkB_dom"/>
</dbReference>
<evidence type="ECO:0000256" key="5">
    <source>
        <dbReference type="ARBA" id="ARBA00022840"/>
    </source>
</evidence>
<proteinExistence type="inferred from homology"/>
<evidence type="ECO:0000313" key="7">
    <source>
        <dbReference type="EMBL" id="XAO45381.1"/>
    </source>
</evidence>
<evidence type="ECO:0000256" key="2">
    <source>
        <dbReference type="ARBA" id="ARBA00022679"/>
    </source>
</evidence>
<comment type="similarity">
    <text evidence="1">Belongs to the carbohydrate kinase PfkB family.</text>
</comment>
<dbReference type="RefSeq" id="WP_345470861.1">
    <property type="nucleotide sequence ID" value="NZ_CP125942.1"/>
</dbReference>
<gene>
    <name evidence="7" type="ORF">QMQ05_13670</name>
</gene>
<dbReference type="CDD" id="cd01167">
    <property type="entry name" value="bac_FRK"/>
    <property type="match status" value="1"/>
</dbReference>
<evidence type="ECO:0000256" key="3">
    <source>
        <dbReference type="ARBA" id="ARBA00022741"/>
    </source>
</evidence>
<keyword evidence="2 7" id="KW-0808">Transferase</keyword>
<dbReference type="PANTHER" id="PTHR43085">
    <property type="entry name" value="HEXOKINASE FAMILY MEMBER"/>
    <property type="match status" value="1"/>
</dbReference>